<protein>
    <recommendedName>
        <fullName evidence="9">3'(2'),5'-bisphosphate nucleotidase CysQ</fullName>
        <ecNumber evidence="9">3.1.3.7</ecNumber>
    </recommendedName>
    <alternativeName>
        <fullName evidence="9">3'(2'),5-bisphosphonucleoside 3'(2')-phosphohydrolase</fullName>
    </alternativeName>
    <alternativeName>
        <fullName evidence="9">3'-phosphoadenosine 5'-phosphate phosphatase</fullName>
        <shortName evidence="9">PAP phosphatase</shortName>
    </alternativeName>
</protein>
<dbReference type="HAMAP" id="MF_02095">
    <property type="entry name" value="CysQ"/>
    <property type="match status" value="1"/>
</dbReference>
<dbReference type="RefSeq" id="WP_280318521.1">
    <property type="nucleotide sequence ID" value="NZ_CP118605.1"/>
</dbReference>
<dbReference type="EC" id="3.1.3.7" evidence="9"/>
<feature type="binding site" evidence="9">
    <location>
        <position position="226"/>
    </location>
    <ligand>
        <name>Mg(2+)</name>
        <dbReference type="ChEBI" id="CHEBI:18420"/>
        <label>2</label>
    </ligand>
</feature>
<dbReference type="PANTHER" id="PTHR43028:SF5">
    <property type="entry name" value="3'(2'),5'-BISPHOSPHATE NUCLEOTIDASE 1"/>
    <property type="match status" value="1"/>
</dbReference>
<dbReference type="EMBL" id="CP118605">
    <property type="protein sequence ID" value="WGL15582.1"/>
    <property type="molecule type" value="Genomic_DNA"/>
</dbReference>
<gene>
    <name evidence="9 10" type="primary">cysQ</name>
    <name evidence="10" type="ORF">PVT68_12465</name>
</gene>
<feature type="binding site" evidence="9">
    <location>
        <position position="95"/>
    </location>
    <ligand>
        <name>Mg(2+)</name>
        <dbReference type="ChEBI" id="CHEBI:18420"/>
        <label>2</label>
    </ligand>
</feature>
<dbReference type="PROSITE" id="PS00630">
    <property type="entry name" value="IMP_2"/>
    <property type="match status" value="1"/>
</dbReference>
<dbReference type="Pfam" id="PF00459">
    <property type="entry name" value="Inositol_P"/>
    <property type="match status" value="1"/>
</dbReference>
<dbReference type="InterPro" id="IPR020550">
    <property type="entry name" value="Inositol_monophosphatase_CS"/>
</dbReference>
<comment type="function">
    <text evidence="9">Converts adenosine-3',5'-bisphosphate (PAP) to AMP.</text>
</comment>
<dbReference type="Gene3D" id="3.30.540.10">
    <property type="entry name" value="Fructose-1,6-Bisphosphatase, subunit A, domain 1"/>
    <property type="match status" value="1"/>
</dbReference>
<keyword evidence="11" id="KW-1185">Reference proteome</keyword>
<dbReference type="NCBIfam" id="TIGR01331">
    <property type="entry name" value="bisphos_cysQ"/>
    <property type="match status" value="1"/>
</dbReference>
<dbReference type="InterPro" id="IPR050725">
    <property type="entry name" value="CysQ/Inositol_MonoPase"/>
</dbReference>
<evidence type="ECO:0000313" key="11">
    <source>
        <dbReference type="Proteomes" id="UP001236500"/>
    </source>
</evidence>
<dbReference type="SUPFAM" id="SSF56655">
    <property type="entry name" value="Carbohydrate phosphatase"/>
    <property type="match status" value="1"/>
</dbReference>
<evidence type="ECO:0000256" key="4">
    <source>
        <dbReference type="ARBA" id="ARBA00022519"/>
    </source>
</evidence>
<sequence length="278" mass="29819">MDQVVNRELLDKVIAISAKAGEAILDVYNASGELEVDTKADDSPVTAADLAAHKILAPALEQLLEGVPVLSEEGKMPGYDIRSQWQRYWIIDPLDGTKEFIRRNGEFTVNVALIENGEPVLGVVHVPVLNITYAGAKSLGAIKQDASGEKTIAVRAMQPRLDSGDAIEVVASRSHGAGAVDALLERIEGSLGETGLKNMGSSLKLCLVAEGAADLYPRLALTCEWDTAAAQAVVEAAGGIVVDEAFNLLRYNQKDELLNPFFYVIGDQSFDWKSLLLG</sequence>
<dbReference type="CDD" id="cd01638">
    <property type="entry name" value="CysQ"/>
    <property type="match status" value="1"/>
</dbReference>
<comment type="cofactor">
    <cofactor evidence="9">
        <name>Mg(2+)</name>
        <dbReference type="ChEBI" id="CHEBI:18420"/>
    </cofactor>
</comment>
<feature type="binding site" evidence="9">
    <location>
        <begin position="94"/>
        <end position="97"/>
    </location>
    <ligand>
        <name>substrate</name>
    </ligand>
</feature>
<keyword evidence="6 9" id="KW-0378">Hydrolase</keyword>
<feature type="binding site" evidence="9">
    <location>
        <position position="72"/>
    </location>
    <ligand>
        <name>substrate</name>
    </ligand>
</feature>
<comment type="catalytic activity">
    <reaction evidence="1 9">
        <text>adenosine 3',5'-bisphosphate + H2O = AMP + phosphate</text>
        <dbReference type="Rhea" id="RHEA:10040"/>
        <dbReference type="ChEBI" id="CHEBI:15377"/>
        <dbReference type="ChEBI" id="CHEBI:43474"/>
        <dbReference type="ChEBI" id="CHEBI:58343"/>
        <dbReference type="ChEBI" id="CHEBI:456215"/>
        <dbReference type="EC" id="3.1.3.7"/>
    </reaction>
</comment>
<dbReference type="PROSITE" id="PS00629">
    <property type="entry name" value="IMP_1"/>
    <property type="match status" value="1"/>
</dbReference>
<dbReference type="Proteomes" id="UP001236500">
    <property type="component" value="Chromosome"/>
</dbReference>
<dbReference type="Gene3D" id="3.40.190.80">
    <property type="match status" value="1"/>
</dbReference>
<feature type="binding site" evidence="9">
    <location>
        <position position="92"/>
    </location>
    <ligand>
        <name>Mg(2+)</name>
        <dbReference type="ChEBI" id="CHEBI:18420"/>
        <label>1</label>
    </ligand>
</feature>
<evidence type="ECO:0000256" key="1">
    <source>
        <dbReference type="ARBA" id="ARBA00001625"/>
    </source>
</evidence>
<accession>A0ABY8NAG8</accession>
<evidence type="ECO:0000256" key="8">
    <source>
        <dbReference type="ARBA" id="ARBA00023136"/>
    </source>
</evidence>
<name>A0ABY8NAG8_9GAMM</name>
<comment type="subcellular location">
    <subcellularLocation>
        <location evidence="9">Cell inner membrane</location>
        <topology evidence="9">Peripheral membrane protein</topology>
        <orientation evidence="9">Cytoplasmic side</orientation>
    </subcellularLocation>
</comment>
<dbReference type="InterPro" id="IPR006240">
    <property type="entry name" value="CysQ"/>
</dbReference>
<keyword evidence="7 9" id="KW-0460">Magnesium</keyword>
<keyword evidence="3 9" id="KW-1003">Cell membrane</keyword>
<evidence type="ECO:0000256" key="5">
    <source>
        <dbReference type="ARBA" id="ARBA00022723"/>
    </source>
</evidence>
<evidence type="ECO:0000256" key="6">
    <source>
        <dbReference type="ARBA" id="ARBA00022801"/>
    </source>
</evidence>
<dbReference type="GO" id="GO:0008441">
    <property type="term" value="F:3'(2'),5'-bisphosphate nucleotidase activity"/>
    <property type="evidence" value="ECO:0007669"/>
    <property type="project" value="UniProtKB-EC"/>
</dbReference>
<reference evidence="10 11" key="1">
    <citation type="submission" date="2023-02" db="EMBL/GenBank/DDBJ databases">
        <title>Description and genomic characterization of Microbulbifer bruguierae sp. nov., isolated from the sediment of mangrove plant Bruguiera sexangula.</title>
        <authorList>
            <person name="Long M."/>
        </authorList>
    </citation>
    <scope>NUCLEOTIDE SEQUENCE [LARGE SCALE GENOMIC DNA]</scope>
    <source>
        <strain evidence="10 11">H12</strain>
    </source>
</reference>
<feature type="binding site" evidence="9">
    <location>
        <position position="226"/>
    </location>
    <ligand>
        <name>substrate</name>
    </ligand>
</feature>
<feature type="binding site" evidence="9">
    <location>
        <position position="72"/>
    </location>
    <ligand>
        <name>Mg(2+)</name>
        <dbReference type="ChEBI" id="CHEBI:18420"/>
        <label>1</label>
    </ligand>
</feature>
<keyword evidence="4 9" id="KW-0997">Cell inner membrane</keyword>
<evidence type="ECO:0000256" key="9">
    <source>
        <dbReference type="HAMAP-Rule" id="MF_02095"/>
    </source>
</evidence>
<keyword evidence="5 9" id="KW-0479">Metal-binding</keyword>
<dbReference type="InterPro" id="IPR000760">
    <property type="entry name" value="Inositol_monophosphatase-like"/>
</dbReference>
<evidence type="ECO:0000313" key="10">
    <source>
        <dbReference type="EMBL" id="WGL15582.1"/>
    </source>
</evidence>
<proteinExistence type="inferred from homology"/>
<feature type="binding site" evidence="9">
    <location>
        <position position="94"/>
    </location>
    <ligand>
        <name>Mg(2+)</name>
        <dbReference type="ChEBI" id="CHEBI:18420"/>
        <label>1</label>
    </ligand>
</feature>
<dbReference type="PANTHER" id="PTHR43028">
    <property type="entry name" value="3'(2'),5'-BISPHOSPHATE NUCLEOTIDASE 1"/>
    <property type="match status" value="1"/>
</dbReference>
<comment type="similarity">
    <text evidence="2 9">Belongs to the inositol monophosphatase superfamily. CysQ family.</text>
</comment>
<evidence type="ECO:0000256" key="2">
    <source>
        <dbReference type="ARBA" id="ARBA00005289"/>
    </source>
</evidence>
<feature type="binding site" evidence="9">
    <location>
        <position position="92"/>
    </location>
    <ligand>
        <name>Mg(2+)</name>
        <dbReference type="ChEBI" id="CHEBI:18420"/>
        <label>2</label>
    </ligand>
</feature>
<organism evidence="10 11">
    <name type="scientific">Microbulbifer bruguierae</name>
    <dbReference type="NCBI Taxonomy" id="3029061"/>
    <lineage>
        <taxon>Bacteria</taxon>
        <taxon>Pseudomonadati</taxon>
        <taxon>Pseudomonadota</taxon>
        <taxon>Gammaproteobacteria</taxon>
        <taxon>Cellvibrionales</taxon>
        <taxon>Microbulbiferaceae</taxon>
        <taxon>Microbulbifer</taxon>
    </lineage>
</organism>
<keyword evidence="8 9" id="KW-0472">Membrane</keyword>
<dbReference type="InterPro" id="IPR020583">
    <property type="entry name" value="Inositol_monoP_metal-BS"/>
</dbReference>
<evidence type="ECO:0000256" key="3">
    <source>
        <dbReference type="ARBA" id="ARBA00022475"/>
    </source>
</evidence>
<evidence type="ECO:0000256" key="7">
    <source>
        <dbReference type="ARBA" id="ARBA00022842"/>
    </source>
</evidence>